<dbReference type="InterPro" id="IPR034829">
    <property type="entry name" value="DnaD-like_sf"/>
</dbReference>
<feature type="domain" description="DnaB/C C-terminal" evidence="2">
    <location>
        <begin position="154"/>
        <end position="226"/>
    </location>
</feature>
<evidence type="ECO:0000313" key="4">
    <source>
        <dbReference type="EMBL" id="MBD7968090.1"/>
    </source>
</evidence>
<dbReference type="Gene3D" id="1.10.10.10">
    <property type="entry name" value="Winged helix-like DNA-binding domain superfamily/Winged helix DNA-binding domain"/>
    <property type="match status" value="1"/>
</dbReference>
<evidence type="ECO:0000313" key="5">
    <source>
        <dbReference type="Proteomes" id="UP000608071"/>
    </source>
</evidence>
<feature type="domain" description="DnaD N-terminal" evidence="3">
    <location>
        <begin position="25"/>
        <end position="124"/>
    </location>
</feature>
<name>A0ABR8SX63_9BACL</name>
<dbReference type="Pfam" id="PF21984">
    <property type="entry name" value="DnaD_N"/>
    <property type="match status" value="1"/>
</dbReference>
<comment type="similarity">
    <text evidence="1">Belongs to the DnaB/DnaD family.</text>
</comment>
<accession>A0ABR8SX63</accession>
<proteinExistence type="inferred from homology"/>
<dbReference type="PANTHER" id="PTHR37293">
    <property type="entry name" value="PHAGE REPLICATION PROTEIN-RELATED"/>
    <property type="match status" value="1"/>
</dbReference>
<dbReference type="Gene3D" id="1.10.10.630">
    <property type="entry name" value="DnaD domain-like"/>
    <property type="match status" value="1"/>
</dbReference>
<organism evidence="4 5">
    <name type="scientific">Paenibacillus gallinarum</name>
    <dbReference type="NCBI Taxonomy" id="2762232"/>
    <lineage>
        <taxon>Bacteria</taxon>
        <taxon>Bacillati</taxon>
        <taxon>Bacillota</taxon>
        <taxon>Bacilli</taxon>
        <taxon>Bacillales</taxon>
        <taxon>Paenibacillaceae</taxon>
        <taxon>Paenibacillus</taxon>
    </lineage>
</organism>
<keyword evidence="5" id="KW-1185">Reference proteome</keyword>
<dbReference type="NCBIfam" id="TIGR01446">
    <property type="entry name" value="DnaD_dom"/>
    <property type="match status" value="1"/>
</dbReference>
<dbReference type="InterPro" id="IPR053843">
    <property type="entry name" value="DnaD_N"/>
</dbReference>
<dbReference type="InterPro" id="IPR053162">
    <property type="entry name" value="DnaD"/>
</dbReference>
<dbReference type="Pfam" id="PF07261">
    <property type="entry name" value="DnaB_2"/>
    <property type="match status" value="1"/>
</dbReference>
<dbReference type="PANTHER" id="PTHR37293:SF6">
    <property type="entry name" value="DNA REPLICATION PROTEIN DNAD"/>
    <property type="match status" value="1"/>
</dbReference>
<dbReference type="SUPFAM" id="SSF158499">
    <property type="entry name" value="DnaD domain-like"/>
    <property type="match status" value="1"/>
</dbReference>
<evidence type="ECO:0000259" key="2">
    <source>
        <dbReference type="Pfam" id="PF07261"/>
    </source>
</evidence>
<dbReference type="InterPro" id="IPR036388">
    <property type="entry name" value="WH-like_DNA-bd_sf"/>
</dbReference>
<dbReference type="RefSeq" id="WP_191799289.1">
    <property type="nucleotide sequence ID" value="NZ_JACSQL010000002.1"/>
</dbReference>
<reference evidence="4 5" key="1">
    <citation type="submission" date="2020-08" db="EMBL/GenBank/DDBJ databases">
        <title>A Genomic Blueprint of the Chicken Gut Microbiome.</title>
        <authorList>
            <person name="Gilroy R."/>
            <person name="Ravi A."/>
            <person name="Getino M."/>
            <person name="Pursley I."/>
            <person name="Horton D.L."/>
            <person name="Alikhan N.-F."/>
            <person name="Baker D."/>
            <person name="Gharbi K."/>
            <person name="Hall N."/>
            <person name="Watson M."/>
            <person name="Adriaenssens E.M."/>
            <person name="Foster-Nyarko E."/>
            <person name="Jarju S."/>
            <person name="Secka A."/>
            <person name="Antonio M."/>
            <person name="Oren A."/>
            <person name="Chaudhuri R."/>
            <person name="La Ragione R.M."/>
            <person name="Hildebrand F."/>
            <person name="Pallen M.J."/>
        </authorList>
    </citation>
    <scope>NUCLEOTIDE SEQUENCE [LARGE SCALE GENOMIC DNA]</scope>
    <source>
        <strain evidence="4 5">Sa2BVA9</strain>
    </source>
</reference>
<evidence type="ECO:0000259" key="3">
    <source>
        <dbReference type="Pfam" id="PF21984"/>
    </source>
</evidence>
<dbReference type="InterPro" id="IPR006343">
    <property type="entry name" value="DnaB/C_C"/>
</dbReference>
<protein>
    <submittedName>
        <fullName evidence="4">DnaD domain-containing protein</fullName>
    </submittedName>
</protein>
<dbReference type="EMBL" id="JACSQL010000002">
    <property type="protein sequence ID" value="MBD7968090.1"/>
    <property type="molecule type" value="Genomic_DNA"/>
</dbReference>
<sequence>MSEPGEGTWVKGIAYGMSMGSVQLPYALLRYYTRLGLSDGEMLLIQHLISFQQLEGNDFPTLEELAVRMNIPPEQVARGLQRLMRDGFVSIDEDLDEASGIQYERYNVLGLYVKLAECLQEESSSPAVARKSAALPYQQYSRQTMEEVEERNMFRVFENEFGRPLSPMEYETISGWIDQDRYPEELILLALKEAVFAGKVHFRYIDRILLEWSRNRVKTTEDVKAYAARFRSGGR</sequence>
<comment type="caution">
    <text evidence="4">The sequence shown here is derived from an EMBL/GenBank/DDBJ whole genome shotgun (WGS) entry which is preliminary data.</text>
</comment>
<evidence type="ECO:0000256" key="1">
    <source>
        <dbReference type="ARBA" id="ARBA00093462"/>
    </source>
</evidence>
<gene>
    <name evidence="4" type="ORF">H9647_08435</name>
</gene>
<dbReference type="Proteomes" id="UP000608071">
    <property type="component" value="Unassembled WGS sequence"/>
</dbReference>